<dbReference type="AlphaFoldDB" id="A0AAD3XWK5"/>
<proteinExistence type="predicted"/>
<comment type="caution">
    <text evidence="2">The sequence shown here is derived from an EMBL/GenBank/DDBJ whole genome shotgun (WGS) entry which is preliminary data.</text>
</comment>
<organism evidence="2 3">
    <name type="scientific">Nepenthes gracilis</name>
    <name type="common">Slender pitcher plant</name>
    <dbReference type="NCBI Taxonomy" id="150966"/>
    <lineage>
        <taxon>Eukaryota</taxon>
        <taxon>Viridiplantae</taxon>
        <taxon>Streptophyta</taxon>
        <taxon>Embryophyta</taxon>
        <taxon>Tracheophyta</taxon>
        <taxon>Spermatophyta</taxon>
        <taxon>Magnoliopsida</taxon>
        <taxon>eudicotyledons</taxon>
        <taxon>Gunneridae</taxon>
        <taxon>Pentapetalae</taxon>
        <taxon>Caryophyllales</taxon>
        <taxon>Nepenthaceae</taxon>
        <taxon>Nepenthes</taxon>
    </lineage>
</organism>
<evidence type="ECO:0000313" key="3">
    <source>
        <dbReference type="Proteomes" id="UP001279734"/>
    </source>
</evidence>
<protein>
    <submittedName>
        <fullName evidence="2">Uncharacterized protein</fullName>
    </submittedName>
</protein>
<evidence type="ECO:0000313" key="2">
    <source>
        <dbReference type="EMBL" id="GMH18930.1"/>
    </source>
</evidence>
<feature type="region of interest" description="Disordered" evidence="1">
    <location>
        <begin position="1"/>
        <end position="22"/>
    </location>
</feature>
<reference evidence="2" key="1">
    <citation type="submission" date="2023-05" db="EMBL/GenBank/DDBJ databases">
        <title>Nepenthes gracilis genome sequencing.</title>
        <authorList>
            <person name="Fukushima K."/>
        </authorList>
    </citation>
    <scope>NUCLEOTIDE SEQUENCE</scope>
    <source>
        <strain evidence="2">SING2019-196</strain>
    </source>
</reference>
<gene>
    <name evidence="2" type="ORF">Nepgr_020771</name>
</gene>
<dbReference type="EMBL" id="BSYO01000020">
    <property type="protein sequence ID" value="GMH18930.1"/>
    <property type="molecule type" value="Genomic_DNA"/>
</dbReference>
<name>A0AAD3XWK5_NEPGR</name>
<feature type="compositionally biased region" description="Basic and acidic residues" evidence="1">
    <location>
        <begin position="1"/>
        <end position="21"/>
    </location>
</feature>
<dbReference type="Proteomes" id="UP001279734">
    <property type="component" value="Unassembled WGS sequence"/>
</dbReference>
<sequence length="225" mass="25325">MEAENKNAEEILETDKQRKETSSIVFQEVTVESDDTRKRIVEDAPIASIPAHTEDKTVDKSFNEVNLDGTALDICGENSSHPAEHNPTREPFINEEELVMGKIGNKITEEENISEQAIEDVPQELTQGNAIQRSQDDNMEAANSWTEDRKAQIIEAGHFNFSCTSRRHRRSRYKIGLNKLICKFVRHFLSPLSSLIFLWQSSLSGIGLDAEEVINVKALLLKSTG</sequence>
<accession>A0AAD3XWK5</accession>
<keyword evidence="3" id="KW-1185">Reference proteome</keyword>
<evidence type="ECO:0000256" key="1">
    <source>
        <dbReference type="SAM" id="MobiDB-lite"/>
    </source>
</evidence>